<dbReference type="PaxDb" id="284590-Q6CXN7"/>
<feature type="domain" description="Protein kinase" evidence="10">
    <location>
        <begin position="410"/>
        <end position="800"/>
    </location>
</feature>
<evidence type="ECO:0000256" key="7">
    <source>
        <dbReference type="ARBA" id="ARBA00047899"/>
    </source>
</evidence>
<evidence type="ECO:0000313" key="11">
    <source>
        <dbReference type="EMBL" id="CAH02890.1"/>
    </source>
</evidence>
<keyword evidence="2" id="KW-0723">Serine/threonine-protein kinase</keyword>
<proteinExistence type="predicted"/>
<dbReference type="PROSITE" id="PS00108">
    <property type="entry name" value="PROTEIN_KINASE_ST"/>
    <property type="match status" value="1"/>
</dbReference>
<dbReference type="HOGENOM" id="CLU_010370_0_0_1"/>
<evidence type="ECO:0000256" key="6">
    <source>
        <dbReference type="ARBA" id="ARBA00022840"/>
    </source>
</evidence>
<dbReference type="SUPFAM" id="SSF56112">
    <property type="entry name" value="Protein kinase-like (PK-like)"/>
    <property type="match status" value="1"/>
</dbReference>
<dbReference type="GO" id="GO:0005524">
    <property type="term" value="F:ATP binding"/>
    <property type="evidence" value="ECO:0007669"/>
    <property type="project" value="UniProtKB-KW"/>
</dbReference>
<accession>Q6CXN7</accession>
<dbReference type="AlphaFoldDB" id="Q6CXN7"/>
<evidence type="ECO:0000256" key="3">
    <source>
        <dbReference type="ARBA" id="ARBA00022679"/>
    </source>
</evidence>
<gene>
    <name evidence="11" type="ORF">KLLA0_A06776g</name>
</gene>
<evidence type="ECO:0000259" key="10">
    <source>
        <dbReference type="PROSITE" id="PS50011"/>
    </source>
</evidence>
<evidence type="ECO:0000256" key="2">
    <source>
        <dbReference type="ARBA" id="ARBA00022527"/>
    </source>
</evidence>
<keyword evidence="4" id="KW-0547">Nucleotide-binding</keyword>
<organism evidence="11 12">
    <name type="scientific">Kluyveromyces lactis (strain ATCC 8585 / CBS 2359 / DSM 70799 / NBRC 1267 / NRRL Y-1140 / WM37)</name>
    <name type="common">Yeast</name>
    <name type="synonym">Candida sphaerica</name>
    <dbReference type="NCBI Taxonomy" id="284590"/>
    <lineage>
        <taxon>Eukaryota</taxon>
        <taxon>Fungi</taxon>
        <taxon>Dikarya</taxon>
        <taxon>Ascomycota</taxon>
        <taxon>Saccharomycotina</taxon>
        <taxon>Saccharomycetes</taxon>
        <taxon>Saccharomycetales</taxon>
        <taxon>Saccharomycetaceae</taxon>
        <taxon>Kluyveromyces</taxon>
    </lineage>
</organism>
<dbReference type="EC" id="2.7.11.1" evidence="1"/>
<evidence type="ECO:0000256" key="8">
    <source>
        <dbReference type="ARBA" id="ARBA00048679"/>
    </source>
</evidence>
<feature type="compositionally biased region" description="Low complexity" evidence="9">
    <location>
        <begin position="96"/>
        <end position="119"/>
    </location>
</feature>
<dbReference type="EMBL" id="CR382121">
    <property type="protein sequence ID" value="CAH02890.1"/>
    <property type="molecule type" value="Genomic_DNA"/>
</dbReference>
<feature type="compositionally biased region" description="Low complexity" evidence="9">
    <location>
        <begin position="68"/>
        <end position="77"/>
    </location>
</feature>
<keyword evidence="6" id="KW-0067">ATP-binding</keyword>
<keyword evidence="3" id="KW-0808">Transferase</keyword>
<evidence type="ECO:0000313" key="12">
    <source>
        <dbReference type="Proteomes" id="UP000000598"/>
    </source>
</evidence>
<dbReference type="InterPro" id="IPR008271">
    <property type="entry name" value="Ser/Thr_kinase_AS"/>
</dbReference>
<dbReference type="InterPro" id="IPR011009">
    <property type="entry name" value="Kinase-like_dom_sf"/>
</dbReference>
<comment type="catalytic activity">
    <reaction evidence="8">
        <text>L-seryl-[protein] + ATP = O-phospho-L-seryl-[protein] + ADP + H(+)</text>
        <dbReference type="Rhea" id="RHEA:17989"/>
        <dbReference type="Rhea" id="RHEA-COMP:9863"/>
        <dbReference type="Rhea" id="RHEA-COMP:11604"/>
        <dbReference type="ChEBI" id="CHEBI:15378"/>
        <dbReference type="ChEBI" id="CHEBI:29999"/>
        <dbReference type="ChEBI" id="CHEBI:30616"/>
        <dbReference type="ChEBI" id="CHEBI:83421"/>
        <dbReference type="ChEBI" id="CHEBI:456216"/>
        <dbReference type="EC" id="2.7.11.1"/>
    </reaction>
</comment>
<feature type="compositionally biased region" description="Polar residues" evidence="9">
    <location>
        <begin position="1"/>
        <end position="18"/>
    </location>
</feature>
<dbReference type="InterPro" id="IPR016241">
    <property type="entry name" value="Nnk1"/>
</dbReference>
<evidence type="ECO:0000256" key="1">
    <source>
        <dbReference type="ARBA" id="ARBA00012513"/>
    </source>
</evidence>
<evidence type="ECO:0000256" key="9">
    <source>
        <dbReference type="SAM" id="MobiDB-lite"/>
    </source>
</evidence>
<dbReference type="Proteomes" id="UP000000598">
    <property type="component" value="Chromosome A"/>
</dbReference>
<dbReference type="eggNOG" id="KOG0032">
    <property type="taxonomic scope" value="Eukaryota"/>
</dbReference>
<dbReference type="InterPro" id="IPR000719">
    <property type="entry name" value="Prot_kinase_dom"/>
</dbReference>
<feature type="region of interest" description="Disordered" evidence="9">
    <location>
        <begin position="68"/>
        <end position="119"/>
    </location>
</feature>
<dbReference type="PANTHER" id="PTHR24343">
    <property type="entry name" value="SERINE/THREONINE KINASE"/>
    <property type="match status" value="1"/>
</dbReference>
<reference evidence="11 12" key="1">
    <citation type="journal article" date="2004" name="Nature">
        <title>Genome evolution in yeasts.</title>
        <authorList>
            <consortium name="Genolevures"/>
            <person name="Dujon B."/>
            <person name="Sherman D."/>
            <person name="Fischer G."/>
            <person name="Durrens P."/>
            <person name="Casaregola S."/>
            <person name="Lafontaine I."/>
            <person name="de Montigny J."/>
            <person name="Marck C."/>
            <person name="Neuveglise C."/>
            <person name="Talla E."/>
            <person name="Goffard N."/>
            <person name="Frangeul L."/>
            <person name="Aigle M."/>
            <person name="Anthouard V."/>
            <person name="Babour A."/>
            <person name="Barbe V."/>
            <person name="Barnay S."/>
            <person name="Blanchin S."/>
            <person name="Beckerich J.M."/>
            <person name="Beyne E."/>
            <person name="Bleykasten C."/>
            <person name="Boisrame A."/>
            <person name="Boyer J."/>
            <person name="Cattolico L."/>
            <person name="Confanioleri F."/>
            <person name="de Daruvar A."/>
            <person name="Despons L."/>
            <person name="Fabre E."/>
            <person name="Fairhead C."/>
            <person name="Ferry-Dumazet H."/>
            <person name="Groppi A."/>
            <person name="Hantraye F."/>
            <person name="Hennequin C."/>
            <person name="Jauniaux N."/>
            <person name="Joyet P."/>
            <person name="Kachouri R."/>
            <person name="Kerrest A."/>
            <person name="Koszul R."/>
            <person name="Lemaire M."/>
            <person name="Lesur I."/>
            <person name="Ma L."/>
            <person name="Muller H."/>
            <person name="Nicaud J.M."/>
            <person name="Nikolski M."/>
            <person name="Oztas S."/>
            <person name="Ozier-Kalogeropoulos O."/>
            <person name="Pellenz S."/>
            <person name="Potier S."/>
            <person name="Richard G.F."/>
            <person name="Straub M.L."/>
            <person name="Suleau A."/>
            <person name="Swennene D."/>
            <person name="Tekaia F."/>
            <person name="Wesolowski-Louvel M."/>
            <person name="Westhof E."/>
            <person name="Wirth B."/>
            <person name="Zeniou-Meyer M."/>
            <person name="Zivanovic I."/>
            <person name="Bolotin-Fukuhara M."/>
            <person name="Thierry A."/>
            <person name="Bouchier C."/>
            <person name="Caudron B."/>
            <person name="Scarpelli C."/>
            <person name="Gaillardin C."/>
            <person name="Weissenbach J."/>
            <person name="Wincker P."/>
            <person name="Souciet J.L."/>
        </authorList>
    </citation>
    <scope>NUCLEOTIDE SEQUENCE [LARGE SCALE GENOMIC DNA]</scope>
    <source>
        <strain evidence="12">ATCC 8585 / CBS 2359 / DSM 70799 / NBRC 1267 / NRRL Y-1140 / WM37</strain>
    </source>
</reference>
<name>Q6CXN7_KLULA</name>
<dbReference type="GO" id="GO:0004674">
    <property type="term" value="F:protein serine/threonine kinase activity"/>
    <property type="evidence" value="ECO:0007669"/>
    <property type="project" value="UniProtKB-KW"/>
</dbReference>
<dbReference type="PIRSF" id="PIRSF000610">
    <property type="entry name" value="Ser/Thr_PK_YKL171w_prd"/>
    <property type="match status" value="1"/>
</dbReference>
<feature type="region of interest" description="Disordered" evidence="9">
    <location>
        <begin position="1"/>
        <end position="21"/>
    </location>
</feature>
<protein>
    <recommendedName>
        <fullName evidence="1">non-specific serine/threonine protein kinase</fullName>
        <ecNumber evidence="1">2.7.11.1</ecNumber>
    </recommendedName>
</protein>
<dbReference type="STRING" id="284590.Q6CXN7"/>
<dbReference type="Pfam" id="PF00069">
    <property type="entry name" value="Pkinase"/>
    <property type="match status" value="2"/>
</dbReference>
<keyword evidence="5" id="KW-0418">Kinase</keyword>
<dbReference type="Gene3D" id="1.10.510.10">
    <property type="entry name" value="Transferase(Phosphotransferase) domain 1"/>
    <property type="match status" value="2"/>
</dbReference>
<dbReference type="SMART" id="SM00220">
    <property type="entry name" value="S_TKc"/>
    <property type="match status" value="1"/>
</dbReference>
<dbReference type="InParanoid" id="Q6CXN7"/>
<evidence type="ECO:0000256" key="5">
    <source>
        <dbReference type="ARBA" id="ARBA00022777"/>
    </source>
</evidence>
<evidence type="ECO:0000256" key="4">
    <source>
        <dbReference type="ARBA" id="ARBA00022741"/>
    </source>
</evidence>
<dbReference type="GO" id="GO:0005938">
    <property type="term" value="C:cell cortex"/>
    <property type="evidence" value="ECO:0007669"/>
    <property type="project" value="TreeGrafter"/>
</dbReference>
<dbReference type="KEGG" id="kla:KLLA0_A06776g"/>
<dbReference type="OMA" id="YAMYCLT"/>
<comment type="catalytic activity">
    <reaction evidence="7">
        <text>L-threonyl-[protein] + ATP = O-phospho-L-threonyl-[protein] + ADP + H(+)</text>
        <dbReference type="Rhea" id="RHEA:46608"/>
        <dbReference type="Rhea" id="RHEA-COMP:11060"/>
        <dbReference type="Rhea" id="RHEA-COMP:11605"/>
        <dbReference type="ChEBI" id="CHEBI:15378"/>
        <dbReference type="ChEBI" id="CHEBI:30013"/>
        <dbReference type="ChEBI" id="CHEBI:30616"/>
        <dbReference type="ChEBI" id="CHEBI:61977"/>
        <dbReference type="ChEBI" id="CHEBI:456216"/>
        <dbReference type="EC" id="2.7.11.1"/>
    </reaction>
</comment>
<dbReference type="CDD" id="cd00180">
    <property type="entry name" value="PKc"/>
    <property type="match status" value="1"/>
</dbReference>
<dbReference type="PANTHER" id="PTHR24343:SF572">
    <property type="entry name" value="FATTY ACYL-COA SYNTHETASE AND RNA PROCESSING-ASSOCIATED KINASE 1-RELATED"/>
    <property type="match status" value="1"/>
</dbReference>
<dbReference type="FunCoup" id="Q6CXN7">
    <property type="interactions" value="303"/>
</dbReference>
<sequence>MSSSYNVGSGMKRSNTPTLYERDFPSEVVSVGSLQSLTQREDNERDSFKLRHKNDSYNHAVNFNIGSSRTSESYQESSDYEEQLSFKPRRMRKGDTNSTLTNTNLSNNDNDNSTNNSNSRLTRVYSETEKANFHDVTGVRMYDDMKYRPMHFQNNSNDSDDRVSIAQDPIPIDIEPKPDVGGYRQARHQHVIRRRFSSGESPLRSPYFNERYNQGLPLFNDMQDEYIPDFDFAEAVSQWQSSDDTNMLSRFNTWEPDYLGKPQKESVLKLDDLHSQVAPIPLPNVKNEQQPQIPIARPSSSSLFSASSLRTPPAQIEISEHDLDRIMRSIPSDFINMPFSQRKKIIQDLSPNHDYKTIMNILKREKLSHSGSTHNVRSRHGSVASKYLNSFTPGSSSFKRDDKGSFILGHRLGKIIGFGAWGMIRECFPSTDESQNQNNTCCKAMKIIKFKDNRSVKRQVLREISIWSKLSHNNILPLTKWKLDDDLVAYCLTDKIDHGTLYDLVVSWGECGNSKISLRERCQATSALALQLIDAVQYMHSKFIAHGDIKLENCLLEKKSENYKDWKLVLCDFGMSHFYGHFKDQMENESIQLKSLFDGSTLHLKRRPSIPRSSSSTNNSSLRLKSRLRQIVNDKKLIHDDTTLGIHSVPKSTRSNLTSSLNQKTDITLTPNKDLHEHINDDMSRIGSLPYAAPELLEPNPPPIGPSADIWAIGVLIFTMLTGKLPFKHEYEPRLRAIITSGKYDKTTLRQVCNCDMNSNLGVDDQVEFQGLFNAVKGCLTKDLTRRWELDMVKVALGKH</sequence>
<keyword evidence="12" id="KW-1185">Reference proteome</keyword>
<dbReference type="PROSITE" id="PS50011">
    <property type="entry name" value="PROTEIN_KINASE_DOM"/>
    <property type="match status" value="1"/>
</dbReference>